<dbReference type="PANTHER" id="PTHR45625">
    <property type="entry name" value="PEPTIDYL-PROLYL CIS-TRANS ISOMERASE-RELATED"/>
    <property type="match status" value="1"/>
</dbReference>
<dbReference type="PIRSF" id="PIRSF001467">
    <property type="entry name" value="Peptidylpro_ismrse"/>
    <property type="match status" value="1"/>
</dbReference>
<dbReference type="AlphaFoldDB" id="A0A1F5EMZ9"/>
<evidence type="ECO:0000256" key="5">
    <source>
        <dbReference type="RuleBase" id="RU363019"/>
    </source>
</evidence>
<dbReference type="Proteomes" id="UP000176865">
    <property type="component" value="Unassembled WGS sequence"/>
</dbReference>
<dbReference type="SUPFAM" id="SSF50891">
    <property type="entry name" value="Cyclophilin-like"/>
    <property type="match status" value="1"/>
</dbReference>
<comment type="similarity">
    <text evidence="2 5">Belongs to the cyclophilin-type PPIase family.</text>
</comment>
<evidence type="ECO:0000259" key="6">
    <source>
        <dbReference type="PROSITE" id="PS50072"/>
    </source>
</evidence>
<organism evidence="7 8">
    <name type="scientific">Candidatus Campbellbacteria bacterium RIFCSPLOWO2_01_FULL_34_15</name>
    <dbReference type="NCBI Taxonomy" id="1797579"/>
    <lineage>
        <taxon>Bacteria</taxon>
        <taxon>Candidatus Campbelliibacteriota</taxon>
    </lineage>
</organism>
<dbReference type="PROSITE" id="PS00170">
    <property type="entry name" value="CSA_PPIASE_1"/>
    <property type="match status" value="1"/>
</dbReference>
<accession>A0A1F5EMZ9</accession>
<dbReference type="EC" id="5.2.1.8" evidence="5"/>
<dbReference type="GO" id="GO:0003755">
    <property type="term" value="F:peptidyl-prolyl cis-trans isomerase activity"/>
    <property type="evidence" value="ECO:0007669"/>
    <property type="project" value="UniProtKB-UniRule"/>
</dbReference>
<dbReference type="Pfam" id="PF00160">
    <property type="entry name" value="Pro_isomerase"/>
    <property type="match status" value="1"/>
</dbReference>
<feature type="domain" description="PPIase cyclophilin-type" evidence="6">
    <location>
        <begin position="1"/>
        <end position="155"/>
    </location>
</feature>
<dbReference type="InterPro" id="IPR024936">
    <property type="entry name" value="Cyclophilin-type_PPIase"/>
</dbReference>
<dbReference type="EMBL" id="MFAB01000016">
    <property type="protein sequence ID" value="OGD68789.1"/>
    <property type="molecule type" value="Genomic_DNA"/>
</dbReference>
<dbReference type="InterPro" id="IPR020892">
    <property type="entry name" value="Cyclophilin-type_PPIase_CS"/>
</dbReference>
<comment type="function">
    <text evidence="1 5">PPIases accelerate the folding of proteins. It catalyzes the cis-trans isomerization of proline imidic peptide bonds in oligopeptides.</text>
</comment>
<reference evidence="7 8" key="1">
    <citation type="journal article" date="2016" name="Nat. Commun.">
        <title>Thousands of microbial genomes shed light on interconnected biogeochemical processes in an aquifer system.</title>
        <authorList>
            <person name="Anantharaman K."/>
            <person name="Brown C.T."/>
            <person name="Hug L.A."/>
            <person name="Sharon I."/>
            <person name="Castelle C.J."/>
            <person name="Probst A.J."/>
            <person name="Thomas B.C."/>
            <person name="Singh A."/>
            <person name="Wilkins M.J."/>
            <person name="Karaoz U."/>
            <person name="Brodie E.L."/>
            <person name="Williams K.H."/>
            <person name="Hubbard S.S."/>
            <person name="Banfield J.F."/>
        </authorList>
    </citation>
    <scope>NUCLEOTIDE SEQUENCE [LARGE SCALE GENOMIC DNA]</scope>
</reference>
<keyword evidence="3 5" id="KW-0697">Rotamase</keyword>
<comment type="catalytic activity">
    <reaction evidence="5">
        <text>[protein]-peptidylproline (omega=180) = [protein]-peptidylproline (omega=0)</text>
        <dbReference type="Rhea" id="RHEA:16237"/>
        <dbReference type="Rhea" id="RHEA-COMP:10747"/>
        <dbReference type="Rhea" id="RHEA-COMP:10748"/>
        <dbReference type="ChEBI" id="CHEBI:83833"/>
        <dbReference type="ChEBI" id="CHEBI:83834"/>
        <dbReference type="EC" id="5.2.1.8"/>
    </reaction>
</comment>
<protein>
    <recommendedName>
        <fullName evidence="5">Peptidyl-prolyl cis-trans isomerase</fullName>
        <shortName evidence="5">PPIase</shortName>
        <ecNumber evidence="5">5.2.1.8</ecNumber>
    </recommendedName>
</protein>
<evidence type="ECO:0000256" key="2">
    <source>
        <dbReference type="ARBA" id="ARBA00007365"/>
    </source>
</evidence>
<proteinExistence type="inferred from homology"/>
<comment type="caution">
    <text evidence="7">The sequence shown here is derived from an EMBL/GenBank/DDBJ whole genome shotgun (WGS) entry which is preliminary data.</text>
</comment>
<dbReference type="InterPro" id="IPR002130">
    <property type="entry name" value="Cyclophilin-type_PPIase_dom"/>
</dbReference>
<dbReference type="InterPro" id="IPR029000">
    <property type="entry name" value="Cyclophilin-like_dom_sf"/>
</dbReference>
<evidence type="ECO:0000256" key="1">
    <source>
        <dbReference type="ARBA" id="ARBA00002388"/>
    </source>
</evidence>
<keyword evidence="4 5" id="KW-0413">Isomerase</keyword>
<dbReference type="PANTHER" id="PTHR45625:SF4">
    <property type="entry name" value="PEPTIDYLPROLYL ISOMERASE DOMAIN AND WD REPEAT-CONTAINING PROTEIN 1"/>
    <property type="match status" value="1"/>
</dbReference>
<name>A0A1F5EMZ9_9BACT</name>
<dbReference type="InterPro" id="IPR044666">
    <property type="entry name" value="Cyclophilin_A-like"/>
</dbReference>
<evidence type="ECO:0000256" key="3">
    <source>
        <dbReference type="ARBA" id="ARBA00023110"/>
    </source>
</evidence>
<dbReference type="STRING" id="1797579.A2996_00820"/>
<sequence length="156" mass="17234">MIDTNLGVIEIEFFQDDAPLTVNNFIKLAEDGFYNGTKFHRVIPQFMIQGGDPLSKDDTKKNQWGTGGPGYTFEDEIHANNFHLAGTIAMANAGPNTNGSQFFINVVDNRHLDNAHTVFGKVKKGMDVAKMISESPTNPINNQPLVDIVINKITLK</sequence>
<dbReference type="PRINTS" id="PR00153">
    <property type="entry name" value="CSAPPISMRASE"/>
</dbReference>
<dbReference type="GO" id="GO:0006457">
    <property type="term" value="P:protein folding"/>
    <property type="evidence" value="ECO:0007669"/>
    <property type="project" value="InterPro"/>
</dbReference>
<gene>
    <name evidence="7" type="ORF">A2996_00820</name>
</gene>
<dbReference type="Gene3D" id="2.40.100.10">
    <property type="entry name" value="Cyclophilin-like"/>
    <property type="match status" value="1"/>
</dbReference>
<dbReference type="CDD" id="cd00317">
    <property type="entry name" value="cyclophilin"/>
    <property type="match status" value="1"/>
</dbReference>
<evidence type="ECO:0000256" key="4">
    <source>
        <dbReference type="ARBA" id="ARBA00023235"/>
    </source>
</evidence>
<dbReference type="PROSITE" id="PS50072">
    <property type="entry name" value="CSA_PPIASE_2"/>
    <property type="match status" value="1"/>
</dbReference>
<evidence type="ECO:0000313" key="8">
    <source>
        <dbReference type="Proteomes" id="UP000176865"/>
    </source>
</evidence>
<evidence type="ECO:0000313" key="7">
    <source>
        <dbReference type="EMBL" id="OGD68789.1"/>
    </source>
</evidence>